<dbReference type="Gene3D" id="3.30.450.20">
    <property type="entry name" value="PAS domain"/>
    <property type="match status" value="1"/>
</dbReference>
<dbReference type="GO" id="GO:0016791">
    <property type="term" value="F:phosphatase activity"/>
    <property type="evidence" value="ECO:0007669"/>
    <property type="project" value="TreeGrafter"/>
</dbReference>
<evidence type="ECO:0000313" key="5">
    <source>
        <dbReference type="Proteomes" id="UP000462760"/>
    </source>
</evidence>
<dbReference type="Proteomes" id="UP001108123">
    <property type="component" value="Unassembled WGS sequence"/>
</dbReference>
<dbReference type="InterPro" id="IPR013656">
    <property type="entry name" value="PAS_4"/>
</dbReference>
<reference evidence="4 5" key="1">
    <citation type="submission" date="2019-08" db="EMBL/GenBank/DDBJ databases">
        <title>In-depth cultivation of the pig gut microbiome towards novel bacterial diversity and tailored functional studies.</title>
        <authorList>
            <person name="Wylensek D."/>
            <person name="Hitch T.C.A."/>
            <person name="Clavel T."/>
        </authorList>
    </citation>
    <scope>NUCLEOTIDE SEQUENCE [LARGE SCALE GENOMIC DNA]</scope>
    <source>
        <strain evidence="4 5">Med78-601-WT-4W-RMD-3</strain>
    </source>
</reference>
<dbReference type="NCBIfam" id="TIGR00229">
    <property type="entry name" value="sensory_box"/>
    <property type="match status" value="1"/>
</dbReference>
<comment type="caution">
    <text evidence="4">The sequence shown here is derived from an EMBL/GenBank/DDBJ whole genome shotgun (WGS) entry which is preliminary data.</text>
</comment>
<evidence type="ECO:0000313" key="4">
    <source>
        <dbReference type="EMBL" id="MSS44116.1"/>
    </source>
</evidence>
<dbReference type="SUPFAM" id="SSF55785">
    <property type="entry name" value="PYP-like sensor domain (PAS domain)"/>
    <property type="match status" value="1"/>
</dbReference>
<reference evidence="3" key="2">
    <citation type="submission" date="2022-01" db="EMBL/GenBank/DDBJ databases">
        <title>Collection of gut derived symbiotic bacterial strains cultured from healthy donors.</title>
        <authorList>
            <person name="Lin H."/>
            <person name="Kohout C."/>
            <person name="Waligurski E."/>
            <person name="Pamer E.G."/>
        </authorList>
    </citation>
    <scope>NUCLEOTIDE SEQUENCE</scope>
    <source>
        <strain evidence="3">MSK.14.39</strain>
    </source>
</reference>
<evidence type="ECO:0000313" key="3">
    <source>
        <dbReference type="EMBL" id="MCG4566104.1"/>
    </source>
</evidence>
<dbReference type="SMART" id="SM00331">
    <property type="entry name" value="PP2C_SIG"/>
    <property type="match status" value="1"/>
</dbReference>
<dbReference type="PANTHER" id="PTHR43156">
    <property type="entry name" value="STAGE II SPORULATION PROTEIN E-RELATED"/>
    <property type="match status" value="1"/>
</dbReference>
<dbReference type="Pfam" id="PF08448">
    <property type="entry name" value="PAS_4"/>
    <property type="match status" value="1"/>
</dbReference>
<dbReference type="InterPro" id="IPR052016">
    <property type="entry name" value="Bact_Sigma-Reg"/>
</dbReference>
<dbReference type="OrthoDB" id="9763484at2"/>
<protein>
    <submittedName>
        <fullName evidence="4">SpoIIE family protein phosphatase</fullName>
    </submittedName>
</protein>
<organism evidence="4 5">
    <name type="scientific">Anaerosalibacter bizertensis</name>
    <dbReference type="NCBI Taxonomy" id="932217"/>
    <lineage>
        <taxon>Bacteria</taxon>
        <taxon>Bacillati</taxon>
        <taxon>Bacillota</taxon>
        <taxon>Tissierellia</taxon>
        <taxon>Tissierellales</taxon>
        <taxon>Sporanaerobacteraceae</taxon>
        <taxon>Anaerosalibacter</taxon>
    </lineage>
</organism>
<proteinExistence type="predicted"/>
<keyword evidence="6" id="KW-1185">Reference proteome</keyword>
<dbReference type="EMBL" id="JAKNID010000107">
    <property type="protein sequence ID" value="MCG4566104.1"/>
    <property type="molecule type" value="Genomic_DNA"/>
</dbReference>
<dbReference type="AlphaFoldDB" id="A0A844FJN7"/>
<dbReference type="InterPro" id="IPR036457">
    <property type="entry name" value="PPM-type-like_dom_sf"/>
</dbReference>
<dbReference type="InterPro" id="IPR035965">
    <property type="entry name" value="PAS-like_dom_sf"/>
</dbReference>
<evidence type="ECO:0000259" key="2">
    <source>
        <dbReference type="SMART" id="SM00331"/>
    </source>
</evidence>
<dbReference type="EMBL" id="VULR01000016">
    <property type="protein sequence ID" value="MSS44116.1"/>
    <property type="molecule type" value="Genomic_DNA"/>
</dbReference>
<dbReference type="InterPro" id="IPR001932">
    <property type="entry name" value="PPM-type_phosphatase-like_dom"/>
</dbReference>
<dbReference type="RefSeq" id="WP_154484786.1">
    <property type="nucleotide sequence ID" value="NZ_JAHLOA010000005.1"/>
</dbReference>
<name>A0A844FJN7_9FIRM</name>
<gene>
    <name evidence="4" type="ORF">FYJ27_10315</name>
    <name evidence="3" type="ORF">L0P62_11760</name>
</gene>
<dbReference type="Proteomes" id="UP000462760">
    <property type="component" value="Unassembled WGS sequence"/>
</dbReference>
<sequence length="377" mass="43675">MINKEKFSFIEEKMKEYKNYSMLNYHVLEGMADWVRVIDKEGTIIYANKTMKESLGQDLEGRKCYEAIGKIRPCTFCITERSIATGDIVQKEEIVGDRIFSVKSSPVADSEGNVYAAVEVFRDVTRERKLEREIKQKNKKMSKDLGFAKTLQRKILPQRGIYKNVKIDFLYKPCEMLSGDMFDIFYIDDQHIGIYISDVVGHGITASMMTMFVRQTMRAIKEEIKSPSKALTELHKRFIDLDLDDDKYFTMFYGVMNTETNEFRYSNAGHNCVPILFNGEEIKLLKVRGFPISYIFNEIKYKEDSIKLNKGDEILFYTDGITEIQNKSKKEFGIEGVIEVIEKGTTNVIKRLEGEVNKFNWGTQDDDLAVVLMEVME</sequence>
<feature type="domain" description="PPM-type phosphatase" evidence="2">
    <location>
        <begin position="162"/>
        <end position="375"/>
    </location>
</feature>
<dbReference type="InterPro" id="IPR000014">
    <property type="entry name" value="PAS"/>
</dbReference>
<evidence type="ECO:0000313" key="6">
    <source>
        <dbReference type="Proteomes" id="UP001108123"/>
    </source>
</evidence>
<dbReference type="Pfam" id="PF07228">
    <property type="entry name" value="SpoIIE"/>
    <property type="match status" value="1"/>
</dbReference>
<dbReference type="Gene3D" id="3.60.40.10">
    <property type="entry name" value="PPM-type phosphatase domain"/>
    <property type="match status" value="1"/>
</dbReference>
<keyword evidence="1" id="KW-0378">Hydrolase</keyword>
<evidence type="ECO:0000256" key="1">
    <source>
        <dbReference type="ARBA" id="ARBA00022801"/>
    </source>
</evidence>
<accession>A0A844FJN7</accession>
<dbReference type="PANTHER" id="PTHR43156:SF2">
    <property type="entry name" value="STAGE II SPORULATION PROTEIN E"/>
    <property type="match status" value="1"/>
</dbReference>